<sequence length="142" mass="16174">MSCEEKVFRDASLSLENFYQANVAIRALKSPSARIKYGTNDCSVLPEYKTTSNGFKQLAYESSQTFDDASHNLRVFAKILRDIDSIQYQLNNFQTIRDCVQNSFDMLNYSWPLFQNLTCNAISVNGDGNTPVKYGGRFKKLI</sequence>
<dbReference type="EMBL" id="FN653023">
    <property type="protein sequence ID" value="CBY18200.1"/>
    <property type="molecule type" value="Genomic_DNA"/>
</dbReference>
<evidence type="ECO:0000313" key="1">
    <source>
        <dbReference type="EMBL" id="CBY18200.1"/>
    </source>
</evidence>
<name>E4X3J6_OIKDI</name>
<reference evidence="1" key="1">
    <citation type="journal article" date="2010" name="Science">
        <title>Plasticity of animal genome architecture unmasked by rapid evolution of a pelagic tunicate.</title>
        <authorList>
            <person name="Denoeud F."/>
            <person name="Henriet S."/>
            <person name="Mungpakdee S."/>
            <person name="Aury J.M."/>
            <person name="Da Silva C."/>
            <person name="Brinkmann H."/>
            <person name="Mikhaleva J."/>
            <person name="Olsen L.C."/>
            <person name="Jubin C."/>
            <person name="Canestro C."/>
            <person name="Bouquet J.M."/>
            <person name="Danks G."/>
            <person name="Poulain J."/>
            <person name="Campsteijn C."/>
            <person name="Adamski M."/>
            <person name="Cross I."/>
            <person name="Yadetie F."/>
            <person name="Muffato M."/>
            <person name="Louis A."/>
            <person name="Butcher S."/>
            <person name="Tsagkogeorga G."/>
            <person name="Konrad A."/>
            <person name="Singh S."/>
            <person name="Jensen M.F."/>
            <person name="Cong E.H."/>
            <person name="Eikeseth-Otteraa H."/>
            <person name="Noel B."/>
            <person name="Anthouard V."/>
            <person name="Porcel B.M."/>
            <person name="Kachouri-Lafond R."/>
            <person name="Nishino A."/>
            <person name="Ugolini M."/>
            <person name="Chourrout P."/>
            <person name="Nishida H."/>
            <person name="Aasland R."/>
            <person name="Huzurbazar S."/>
            <person name="Westhof E."/>
            <person name="Delsuc F."/>
            <person name="Lehrach H."/>
            <person name="Reinhardt R."/>
            <person name="Weissenbach J."/>
            <person name="Roy S.W."/>
            <person name="Artiguenave F."/>
            <person name="Postlethwait J.H."/>
            <person name="Manak J.R."/>
            <person name="Thompson E.M."/>
            <person name="Jaillon O."/>
            <person name="Du Pasquier L."/>
            <person name="Boudinot P."/>
            <person name="Liberles D.A."/>
            <person name="Volff J.N."/>
            <person name="Philippe H."/>
            <person name="Lenhard B."/>
            <person name="Roest Crollius H."/>
            <person name="Wincker P."/>
            <person name="Chourrout D."/>
        </authorList>
    </citation>
    <scope>NUCLEOTIDE SEQUENCE [LARGE SCALE GENOMIC DNA]</scope>
</reference>
<proteinExistence type="predicted"/>
<dbReference type="AlphaFoldDB" id="E4X3J6"/>
<organism evidence="1">
    <name type="scientific">Oikopleura dioica</name>
    <name type="common">Tunicate</name>
    <dbReference type="NCBI Taxonomy" id="34765"/>
    <lineage>
        <taxon>Eukaryota</taxon>
        <taxon>Metazoa</taxon>
        <taxon>Chordata</taxon>
        <taxon>Tunicata</taxon>
        <taxon>Appendicularia</taxon>
        <taxon>Copelata</taxon>
        <taxon>Oikopleuridae</taxon>
        <taxon>Oikopleura</taxon>
    </lineage>
</organism>
<dbReference type="Proteomes" id="UP000001307">
    <property type="component" value="Unassembled WGS sequence"/>
</dbReference>
<gene>
    <name evidence="1" type="ORF">GSOID_T00017838001</name>
</gene>
<accession>E4X3J6</accession>
<evidence type="ECO:0000313" key="2">
    <source>
        <dbReference type="Proteomes" id="UP000001307"/>
    </source>
</evidence>
<dbReference type="InParanoid" id="E4X3J6"/>
<keyword evidence="2" id="KW-1185">Reference proteome</keyword>
<protein>
    <submittedName>
        <fullName evidence="1">Uncharacterized protein</fullName>
    </submittedName>
</protein>